<protein>
    <recommendedName>
        <fullName evidence="14">Bifunctional adenosylcobalamin biosynthesis protein</fullName>
        <ecNumber evidence="14">2.7.1.156</ecNumber>
        <ecNumber evidence="14">2.7.7.62</ecNumber>
    </recommendedName>
</protein>
<dbReference type="GO" id="GO:0009236">
    <property type="term" value="P:cobalamin biosynthetic process"/>
    <property type="evidence" value="ECO:0007669"/>
    <property type="project" value="UniProtKB-UniRule"/>
</dbReference>
<dbReference type="CDD" id="cd00544">
    <property type="entry name" value="CobU"/>
    <property type="match status" value="1"/>
</dbReference>
<keyword evidence="9 14" id="KW-0808">Transferase</keyword>
<evidence type="ECO:0000256" key="7">
    <source>
        <dbReference type="ARBA" id="ARBA00007490"/>
    </source>
</evidence>
<keyword evidence="10 14" id="KW-0547">Nucleotide-binding</keyword>
<evidence type="ECO:0000256" key="11">
    <source>
        <dbReference type="ARBA" id="ARBA00022777"/>
    </source>
</evidence>
<evidence type="ECO:0000256" key="6">
    <source>
        <dbReference type="ARBA" id="ARBA00005159"/>
    </source>
</evidence>
<keyword evidence="17" id="KW-0548">Nucleotidyltransferase</keyword>
<feature type="binding site" evidence="16">
    <location>
        <begin position="10"/>
        <end position="17"/>
    </location>
    <ligand>
        <name>GTP</name>
        <dbReference type="ChEBI" id="CHEBI:37565"/>
    </ligand>
</feature>
<organism evidence="17 18">
    <name type="scientific">Ruegeria atlantica</name>
    <dbReference type="NCBI Taxonomy" id="81569"/>
    <lineage>
        <taxon>Bacteria</taxon>
        <taxon>Pseudomonadati</taxon>
        <taxon>Pseudomonadota</taxon>
        <taxon>Alphaproteobacteria</taxon>
        <taxon>Rhodobacterales</taxon>
        <taxon>Roseobacteraceae</taxon>
        <taxon>Ruegeria</taxon>
    </lineage>
</organism>
<feature type="binding site" evidence="16">
    <location>
        <begin position="35"/>
        <end position="37"/>
    </location>
    <ligand>
        <name>GTP</name>
        <dbReference type="ChEBI" id="CHEBI:37565"/>
    </ligand>
</feature>
<comment type="similarity">
    <text evidence="7 14">Belongs to the CobU/CobP family.</text>
</comment>
<feature type="active site" description="GMP-histidine intermediate" evidence="15">
    <location>
        <position position="51"/>
    </location>
</feature>
<dbReference type="EC" id="2.7.1.156" evidence="14"/>
<comment type="catalytic activity">
    <reaction evidence="3">
        <text>adenosylcob(III)inamide + GTP = adenosylcob(III)inamide phosphate + GDP + H(+)</text>
        <dbReference type="Rhea" id="RHEA:15765"/>
        <dbReference type="ChEBI" id="CHEBI:2480"/>
        <dbReference type="ChEBI" id="CHEBI:15378"/>
        <dbReference type="ChEBI" id="CHEBI:37565"/>
        <dbReference type="ChEBI" id="CHEBI:58189"/>
        <dbReference type="ChEBI" id="CHEBI:58502"/>
        <dbReference type="EC" id="2.7.1.156"/>
    </reaction>
</comment>
<evidence type="ECO:0000256" key="5">
    <source>
        <dbReference type="ARBA" id="ARBA00004692"/>
    </source>
</evidence>
<keyword evidence="12 14" id="KW-0067">ATP-binding</keyword>
<name>A0AA91BPC7_9RHOB</name>
<evidence type="ECO:0000256" key="1">
    <source>
        <dbReference type="ARBA" id="ARBA00000312"/>
    </source>
</evidence>
<comment type="pathway">
    <text evidence="6 14">Cofactor biosynthesis; adenosylcobalamin biosynthesis; adenosylcobalamin from cob(II)yrinate a,c-diamide: step 5/7.</text>
</comment>
<evidence type="ECO:0000313" key="17">
    <source>
        <dbReference type="EMBL" id="NOE19825.1"/>
    </source>
</evidence>
<evidence type="ECO:0000256" key="16">
    <source>
        <dbReference type="PIRSR" id="PIRSR006135-2"/>
    </source>
</evidence>
<evidence type="ECO:0000256" key="10">
    <source>
        <dbReference type="ARBA" id="ARBA00022741"/>
    </source>
</evidence>
<accession>A0AA91BPC7</accession>
<keyword evidence="11 14" id="KW-0418">Kinase</keyword>
<dbReference type="InterPro" id="IPR003203">
    <property type="entry name" value="CobU/CobP"/>
</dbReference>
<comment type="pathway">
    <text evidence="5 14">Cofactor biosynthesis; adenosylcobalamin biosynthesis; adenosylcobalamin from cob(II)yrinate a,c-diamide: step 6/7.</text>
</comment>
<dbReference type="Gene3D" id="3.40.50.300">
    <property type="entry name" value="P-loop containing nucleotide triphosphate hydrolases"/>
    <property type="match status" value="1"/>
</dbReference>
<dbReference type="GO" id="GO:0005525">
    <property type="term" value="F:GTP binding"/>
    <property type="evidence" value="ECO:0007669"/>
    <property type="project" value="UniProtKB-UniRule"/>
</dbReference>
<comment type="catalytic activity">
    <reaction evidence="2 14">
        <text>adenosylcob(III)inamide phosphate + GTP + H(+) = adenosylcob(III)inamide-GDP + diphosphate</text>
        <dbReference type="Rhea" id="RHEA:22712"/>
        <dbReference type="ChEBI" id="CHEBI:15378"/>
        <dbReference type="ChEBI" id="CHEBI:33019"/>
        <dbReference type="ChEBI" id="CHEBI:37565"/>
        <dbReference type="ChEBI" id="CHEBI:58502"/>
        <dbReference type="ChEBI" id="CHEBI:60487"/>
        <dbReference type="EC" id="2.7.7.62"/>
    </reaction>
</comment>
<dbReference type="EC" id="2.7.7.62" evidence="14"/>
<feature type="binding site" evidence="16">
    <location>
        <position position="63"/>
    </location>
    <ligand>
        <name>GTP</name>
        <dbReference type="ChEBI" id="CHEBI:37565"/>
    </ligand>
</feature>
<keyword evidence="8 14" id="KW-0169">Cobalamin biosynthesis</keyword>
<dbReference type="GO" id="GO:0043752">
    <property type="term" value="F:adenosylcobinamide kinase activity"/>
    <property type="evidence" value="ECO:0007669"/>
    <property type="project" value="UniProtKB-EC"/>
</dbReference>
<evidence type="ECO:0000256" key="12">
    <source>
        <dbReference type="ARBA" id="ARBA00022840"/>
    </source>
</evidence>
<keyword evidence="13 14" id="KW-0342">GTP-binding</keyword>
<gene>
    <name evidence="17" type="primary">cobU</name>
    <name evidence="17" type="ORF">GS634_17010</name>
</gene>
<evidence type="ECO:0000256" key="13">
    <source>
        <dbReference type="ARBA" id="ARBA00023134"/>
    </source>
</evidence>
<dbReference type="AlphaFoldDB" id="A0AA91BPC7"/>
<dbReference type="SUPFAM" id="SSF52540">
    <property type="entry name" value="P-loop containing nucleoside triphosphate hydrolases"/>
    <property type="match status" value="1"/>
</dbReference>
<reference evidence="17" key="1">
    <citation type="submission" date="2019-12" db="EMBL/GenBank/DDBJ databases">
        <title>Ruegeria JWLKs population differentiation of coral mucus and skeleton niches.</title>
        <authorList>
            <person name="Luo D."/>
        </authorList>
    </citation>
    <scope>NUCLEOTIDE SEQUENCE</scope>
    <source>
        <strain evidence="17">HKCCD6181</strain>
    </source>
</reference>
<sequence length="173" mass="18614">MSPDLTLVLGGAASGKSVFAEELVVSQGKSRVYLATSQVFDDEMRQKIERHLEQRGDGWTTVEEPFDPGPVLATLSPDQICLIDCATMWLSNHLLTDTDLEAAQTALLDALRACPAQIVMVSNEVGHGIVPDNALARRFREAQGRLNIALAAQADLVVQITAGLPLVLKGQLP</sequence>
<evidence type="ECO:0000256" key="4">
    <source>
        <dbReference type="ARBA" id="ARBA00003889"/>
    </source>
</evidence>
<dbReference type="RefSeq" id="WP_171331343.1">
    <property type="nucleotide sequence ID" value="NZ_WVRA01000007.1"/>
</dbReference>
<comment type="caution">
    <text evidence="17">The sequence shown here is derived from an EMBL/GenBank/DDBJ whole genome shotgun (WGS) entry which is preliminary data.</text>
</comment>
<evidence type="ECO:0000256" key="9">
    <source>
        <dbReference type="ARBA" id="ARBA00022679"/>
    </source>
</evidence>
<dbReference type="PIRSF" id="PIRSF006135">
    <property type="entry name" value="CobU"/>
    <property type="match status" value="1"/>
</dbReference>
<evidence type="ECO:0000313" key="18">
    <source>
        <dbReference type="Proteomes" id="UP000597886"/>
    </source>
</evidence>
<evidence type="ECO:0000256" key="8">
    <source>
        <dbReference type="ARBA" id="ARBA00022573"/>
    </source>
</evidence>
<evidence type="ECO:0000256" key="15">
    <source>
        <dbReference type="PIRSR" id="PIRSR006135-1"/>
    </source>
</evidence>
<comment type="function">
    <text evidence="4 14">Catalyzes ATP-dependent phosphorylation of adenosylcobinamide and addition of GMP to adenosylcobinamide phosphate.</text>
</comment>
<dbReference type="GO" id="GO:0008820">
    <property type="term" value="F:cobinamide phosphate guanylyltransferase activity"/>
    <property type="evidence" value="ECO:0007669"/>
    <property type="project" value="UniProtKB-UniRule"/>
</dbReference>
<dbReference type="InterPro" id="IPR027417">
    <property type="entry name" value="P-loop_NTPase"/>
</dbReference>
<dbReference type="PANTHER" id="PTHR34848:SF1">
    <property type="entry name" value="BIFUNCTIONAL ADENOSYLCOBALAMIN BIOSYNTHESIS PROTEIN COBU"/>
    <property type="match status" value="1"/>
</dbReference>
<evidence type="ECO:0000256" key="14">
    <source>
        <dbReference type="PIRNR" id="PIRNR006135"/>
    </source>
</evidence>
<evidence type="ECO:0000256" key="3">
    <source>
        <dbReference type="ARBA" id="ARBA00001522"/>
    </source>
</evidence>
<dbReference type="EMBL" id="WVRA01000007">
    <property type="protein sequence ID" value="NOE19825.1"/>
    <property type="molecule type" value="Genomic_DNA"/>
</dbReference>
<evidence type="ECO:0000256" key="2">
    <source>
        <dbReference type="ARBA" id="ARBA00000711"/>
    </source>
</evidence>
<comment type="catalytic activity">
    <reaction evidence="1 14">
        <text>adenosylcob(III)inamide + ATP = adenosylcob(III)inamide phosphate + ADP + H(+)</text>
        <dbReference type="Rhea" id="RHEA:15769"/>
        <dbReference type="ChEBI" id="CHEBI:2480"/>
        <dbReference type="ChEBI" id="CHEBI:15378"/>
        <dbReference type="ChEBI" id="CHEBI:30616"/>
        <dbReference type="ChEBI" id="CHEBI:58502"/>
        <dbReference type="ChEBI" id="CHEBI:456216"/>
        <dbReference type="EC" id="2.7.1.156"/>
    </reaction>
</comment>
<dbReference type="Proteomes" id="UP000597886">
    <property type="component" value="Unassembled WGS sequence"/>
</dbReference>
<dbReference type="Pfam" id="PF02283">
    <property type="entry name" value="CobU"/>
    <property type="match status" value="1"/>
</dbReference>
<dbReference type="PANTHER" id="PTHR34848">
    <property type="match status" value="1"/>
</dbReference>
<proteinExistence type="inferred from homology"/>
<dbReference type="NCBIfam" id="NF004469">
    <property type="entry name" value="PRK05800.1"/>
    <property type="match status" value="1"/>
</dbReference>
<feature type="binding site" evidence="16">
    <location>
        <position position="84"/>
    </location>
    <ligand>
        <name>GTP</name>
        <dbReference type="ChEBI" id="CHEBI:37565"/>
    </ligand>
</feature>
<dbReference type="GO" id="GO:0005524">
    <property type="term" value="F:ATP binding"/>
    <property type="evidence" value="ECO:0007669"/>
    <property type="project" value="UniProtKB-UniRule"/>
</dbReference>